<dbReference type="RefSeq" id="WP_007018921.1">
    <property type="nucleotide sequence ID" value="NZ_CH724119.1"/>
</dbReference>
<dbReference type="PROSITE" id="PS51257">
    <property type="entry name" value="PROKAR_LIPOPROTEIN"/>
    <property type="match status" value="1"/>
</dbReference>
<evidence type="ECO:0000256" key="1">
    <source>
        <dbReference type="SAM" id="SignalP"/>
    </source>
</evidence>
<dbReference type="Pfam" id="PF05787">
    <property type="entry name" value="PhoX"/>
    <property type="match status" value="1"/>
</dbReference>
<name>Q1MYW1_9GAMM</name>
<dbReference type="PANTHER" id="PTHR35399">
    <property type="entry name" value="SLR8030 PROTEIN"/>
    <property type="match status" value="1"/>
</dbReference>
<sequence length="546" mass="59376">MNKKVLSVAIASAVMLTACGSDDDASNNPKRLATLPLGSELTGMFVSDSGDFFFNVQHPSNSLPGDESKAAVGVWVGVDMNNLDKDLELKNVPELDSAEAKTTVVAKGEYQVLGREGDNFSGDLPFGLGNITNAAEDADIKQSNDPDFNAFIATKGDGSEGYLFTAWEDRPGGMSRIKLSKNEDGSWNTDAAMNIDFSNVNGTMINCFGTLSPWNTPLTSEENYEAENTANWNNANYENGYPSYSDVQNIQTYLGGTYPNPYDYGYIVEVTEATTASPVPVKHFTTGRSAHENPVIMPDNMTVYLTDDGSDKAFYKLVTDNPNDLSSGTLYAAKLTQDENETDSAKAGFDIEWIELASANNAEIEQWIREYDGIDEADYVEGENDYISEADITAWANGEAADDRVAFLETLKAAKAKGATVEFTKMEGININYNGLKDGSVPYMYVAMSDVKSTMADTEGDIQVTENRCGIVYRFVLDENYNATRMEPVVSGGPYDSEAAANACSVNGIANPDNIVVLNDGRVLIGEDTSKHENNMLWVYTPEANN</sequence>
<dbReference type="HOGENOM" id="CLU_015661_0_0_6"/>
<evidence type="ECO:0000313" key="2">
    <source>
        <dbReference type="EMBL" id="EAT11180.1"/>
    </source>
</evidence>
<feature type="chain" id="PRO_5004194626" description="Cell surface protein" evidence="1">
    <location>
        <begin position="21"/>
        <end position="546"/>
    </location>
</feature>
<protein>
    <recommendedName>
        <fullName evidence="4">Cell surface protein</fullName>
    </recommendedName>
</protein>
<evidence type="ECO:0000313" key="3">
    <source>
        <dbReference type="Proteomes" id="UP000004263"/>
    </source>
</evidence>
<dbReference type="InterPro" id="IPR008557">
    <property type="entry name" value="PhoX"/>
</dbReference>
<gene>
    <name evidence="2" type="ORF">RED65_07844</name>
</gene>
<keyword evidence="1" id="KW-0732">Signal</keyword>
<comment type="caution">
    <text evidence="2">The sequence shown here is derived from an EMBL/GenBank/DDBJ whole genome shotgun (WGS) entry which is preliminary data.</text>
</comment>
<organism evidence="2 3">
    <name type="scientific">Bermanella marisrubri</name>
    <dbReference type="NCBI Taxonomy" id="207949"/>
    <lineage>
        <taxon>Bacteria</taxon>
        <taxon>Pseudomonadati</taxon>
        <taxon>Pseudomonadota</taxon>
        <taxon>Gammaproteobacteria</taxon>
        <taxon>Oceanospirillales</taxon>
        <taxon>Oceanospirillaceae</taxon>
        <taxon>Bermanella</taxon>
    </lineage>
</organism>
<reference evidence="2 3" key="1">
    <citation type="submission" date="2006-03" db="EMBL/GenBank/DDBJ databases">
        <authorList>
            <person name="Pinhassi J."/>
            <person name="Pedros-Alio C."/>
            <person name="Ferriera S."/>
            <person name="Johnson J."/>
            <person name="Kravitz S."/>
            <person name="Halpern A."/>
            <person name="Remington K."/>
            <person name="Beeson K."/>
            <person name="Tran B."/>
            <person name="Rogers Y.-H."/>
            <person name="Friedman R."/>
            <person name="Venter J.C."/>
        </authorList>
    </citation>
    <scope>NUCLEOTIDE SEQUENCE [LARGE SCALE GENOMIC DNA]</scope>
    <source>
        <strain evidence="2 3">RED65</strain>
    </source>
</reference>
<evidence type="ECO:0008006" key="4">
    <source>
        <dbReference type="Google" id="ProtNLM"/>
    </source>
</evidence>
<proteinExistence type="predicted"/>
<accession>Q1MYW1</accession>
<feature type="signal peptide" evidence="1">
    <location>
        <begin position="1"/>
        <end position="20"/>
    </location>
</feature>
<keyword evidence="3" id="KW-1185">Reference proteome</keyword>
<dbReference type="OrthoDB" id="9801383at2"/>
<dbReference type="AlphaFoldDB" id="Q1MYW1"/>
<dbReference type="EMBL" id="AAQH01000022">
    <property type="protein sequence ID" value="EAT11180.1"/>
    <property type="molecule type" value="Genomic_DNA"/>
</dbReference>
<dbReference type="STRING" id="207949.RED65_07844"/>
<dbReference type="Proteomes" id="UP000004263">
    <property type="component" value="Unassembled WGS sequence"/>
</dbReference>
<dbReference type="PANTHER" id="PTHR35399:SF2">
    <property type="entry name" value="DUF839 DOMAIN-CONTAINING PROTEIN"/>
    <property type="match status" value="1"/>
</dbReference>